<evidence type="ECO:0000259" key="12">
    <source>
        <dbReference type="PROSITE" id="PS50090"/>
    </source>
</evidence>
<reference evidence="14 15" key="1">
    <citation type="submission" date="2020-09" db="EMBL/GenBank/DDBJ databases">
        <title>De no assembly of potato wild relative species, Solanum commersonii.</title>
        <authorList>
            <person name="Cho K."/>
        </authorList>
    </citation>
    <scope>NUCLEOTIDE SEQUENCE [LARGE SCALE GENOMIC DNA]</scope>
    <source>
        <strain evidence="14">LZ3.2</strain>
        <tissue evidence="14">Leaf</tissue>
    </source>
</reference>
<keyword evidence="7" id="KW-0067">ATP-binding</keyword>
<evidence type="ECO:0000313" key="14">
    <source>
        <dbReference type="EMBL" id="KAG5593271.1"/>
    </source>
</evidence>
<dbReference type="FunFam" id="1.10.10.60:FF:000185">
    <property type="entry name" value="MYB transcription factor"/>
    <property type="match status" value="1"/>
</dbReference>
<accession>A0A9J5Y096</accession>
<evidence type="ECO:0000256" key="10">
    <source>
        <dbReference type="SAM" id="MobiDB-lite"/>
    </source>
</evidence>
<evidence type="ECO:0000313" key="15">
    <source>
        <dbReference type="Proteomes" id="UP000824120"/>
    </source>
</evidence>
<dbReference type="GO" id="GO:0009611">
    <property type="term" value="P:response to wounding"/>
    <property type="evidence" value="ECO:0007669"/>
    <property type="project" value="UniProtKB-ARBA"/>
</dbReference>
<dbReference type="InterPro" id="IPR003527">
    <property type="entry name" value="MAP_kinase_CS"/>
</dbReference>
<evidence type="ECO:0000256" key="9">
    <source>
        <dbReference type="ARBA" id="ARBA00023242"/>
    </source>
</evidence>
<dbReference type="PROSITE" id="PS50090">
    <property type="entry name" value="MYB_LIKE"/>
    <property type="match status" value="2"/>
</dbReference>
<dbReference type="InterPro" id="IPR050117">
    <property type="entry name" value="MAPK"/>
</dbReference>
<dbReference type="PANTHER" id="PTHR24055">
    <property type="entry name" value="MITOGEN-ACTIVATED PROTEIN KINASE"/>
    <property type="match status" value="1"/>
</dbReference>
<dbReference type="FunFam" id="1.10.510.10:FF:000013">
    <property type="entry name" value="Mitogen-activated protein kinase"/>
    <property type="match status" value="1"/>
</dbReference>
<dbReference type="GO" id="GO:0005634">
    <property type="term" value="C:nucleus"/>
    <property type="evidence" value="ECO:0007669"/>
    <property type="project" value="UniProtKB-SubCell"/>
</dbReference>
<dbReference type="AlphaFoldDB" id="A0A9J5Y096"/>
<keyword evidence="6" id="KW-0418">Kinase</keyword>
<evidence type="ECO:0000256" key="1">
    <source>
        <dbReference type="ARBA" id="ARBA00004123"/>
    </source>
</evidence>
<comment type="subcellular location">
    <subcellularLocation>
        <location evidence="1">Nucleus</location>
    </subcellularLocation>
</comment>
<organism evidence="14 15">
    <name type="scientific">Solanum commersonii</name>
    <name type="common">Commerson's wild potato</name>
    <name type="synonym">Commerson's nightshade</name>
    <dbReference type="NCBI Taxonomy" id="4109"/>
    <lineage>
        <taxon>Eukaryota</taxon>
        <taxon>Viridiplantae</taxon>
        <taxon>Streptophyta</taxon>
        <taxon>Embryophyta</taxon>
        <taxon>Tracheophyta</taxon>
        <taxon>Spermatophyta</taxon>
        <taxon>Magnoliopsida</taxon>
        <taxon>eudicotyledons</taxon>
        <taxon>Gunneridae</taxon>
        <taxon>Pentapetalae</taxon>
        <taxon>asterids</taxon>
        <taxon>lamiids</taxon>
        <taxon>Solanales</taxon>
        <taxon>Solanaceae</taxon>
        <taxon>Solanoideae</taxon>
        <taxon>Solaneae</taxon>
        <taxon>Solanum</taxon>
    </lineage>
</organism>
<protein>
    <recommendedName>
        <fullName evidence="16">Mitogen-activated protein kinase</fullName>
    </recommendedName>
</protein>
<dbReference type="SUPFAM" id="SSF56112">
    <property type="entry name" value="Protein kinase-like (PK-like)"/>
    <property type="match status" value="1"/>
</dbReference>
<evidence type="ECO:0000256" key="2">
    <source>
        <dbReference type="ARBA" id="ARBA00008832"/>
    </source>
</evidence>
<gene>
    <name evidence="14" type="ORF">H5410_043785</name>
</gene>
<dbReference type="GO" id="GO:0000976">
    <property type="term" value="F:transcription cis-regulatory region binding"/>
    <property type="evidence" value="ECO:0007669"/>
    <property type="project" value="UniProtKB-ARBA"/>
</dbReference>
<sequence>MGHHSCCNQQKVKRGLWSPEEDEKLIRYITSHGYGCWSEVPEKAGLQRCGKSCRLRWINYLRPDIRRGRFTPEEEKLIISLHGAVGNRWAHIASHLPGRTDNEIKNYWNSWIKKKLKKPSKSSTNTTSITDHHHHQQQHQRSQLTNYNTITSQQDIFFTQDIGTKSQVLLQDSTLFNSPNQLFFFDGGSLDSMTNVIINDATNRNATNNTSLFQETSILNSEFCWQVDQQQVQTSSYAIGMDSNYLPPLIESMVPQMEIPSSNNNNNIMLEGQENNNELNEWNSQVDTQQCCPSYLFWDQENGSIGVFTAATPSSWLIKPAELQVPAVVISEEFSYTVVSTSVTMFTAAYLKFPANMFLQFVQSDAALTAFAAVNSETREEVAIKKIGNAFDNRIDAKRTLREIKLLRHLDHENIVAIKDLIRPPKKEAFNDVYIVSELMDTDLHQIIRSEQPLTNDHCQYFMYQLLRGLKYVHSANVLHRDLKPSNLFLNANCDLKIGDFGLARTTSETDFMTEYVVTRWYRAPELLLNCSEYTGAIDVWSVGCILGEIMTREPLFPGKDYVQQLRLITEFDQLIVPSINCVSSVVKLLGSPDDASLQFLRSDNARRYVRQLPQYPKQQFSARFPSMSPLAVDLLEKMLVFDPTRRITVDEALCHPFLSSLHDLNDEPICPRPFSFDFDEPSITEEKIKELIWRESVKFYPDFVEQNI</sequence>
<evidence type="ECO:0000256" key="4">
    <source>
        <dbReference type="ARBA" id="ARBA00022679"/>
    </source>
</evidence>
<feature type="domain" description="HTH myb-type" evidence="13">
    <location>
        <begin position="62"/>
        <end position="116"/>
    </location>
</feature>
<evidence type="ECO:0000256" key="6">
    <source>
        <dbReference type="ARBA" id="ARBA00022777"/>
    </source>
</evidence>
<evidence type="ECO:0000256" key="5">
    <source>
        <dbReference type="ARBA" id="ARBA00022741"/>
    </source>
</evidence>
<dbReference type="Pfam" id="PF00069">
    <property type="entry name" value="Pkinase"/>
    <property type="match status" value="1"/>
</dbReference>
<dbReference type="SMART" id="SM00220">
    <property type="entry name" value="S_TKc"/>
    <property type="match status" value="1"/>
</dbReference>
<dbReference type="GO" id="GO:0005524">
    <property type="term" value="F:ATP binding"/>
    <property type="evidence" value="ECO:0007669"/>
    <property type="project" value="UniProtKB-KW"/>
</dbReference>
<dbReference type="OrthoDB" id="2143914at2759"/>
<keyword evidence="3" id="KW-0723">Serine/threonine-protein kinase</keyword>
<dbReference type="InterPro" id="IPR000719">
    <property type="entry name" value="Prot_kinase_dom"/>
</dbReference>
<evidence type="ECO:0000256" key="7">
    <source>
        <dbReference type="ARBA" id="ARBA00022840"/>
    </source>
</evidence>
<dbReference type="InterPro" id="IPR001005">
    <property type="entry name" value="SANT/Myb"/>
</dbReference>
<dbReference type="SMART" id="SM00717">
    <property type="entry name" value="SANT"/>
    <property type="match status" value="2"/>
</dbReference>
<feature type="domain" description="Myb-like" evidence="12">
    <location>
        <begin position="62"/>
        <end position="112"/>
    </location>
</feature>
<dbReference type="Gene3D" id="3.30.200.20">
    <property type="entry name" value="Phosphorylase Kinase, domain 1"/>
    <property type="match status" value="1"/>
</dbReference>
<dbReference type="CDD" id="cd00167">
    <property type="entry name" value="SANT"/>
    <property type="match status" value="2"/>
</dbReference>
<feature type="region of interest" description="Disordered" evidence="10">
    <location>
        <begin position="118"/>
        <end position="143"/>
    </location>
</feature>
<evidence type="ECO:0008006" key="16">
    <source>
        <dbReference type="Google" id="ProtNLM"/>
    </source>
</evidence>
<keyword evidence="9" id="KW-0539">Nucleus</keyword>
<dbReference type="PROSITE" id="PS50011">
    <property type="entry name" value="PROTEIN_KINASE_DOM"/>
    <property type="match status" value="1"/>
</dbReference>
<comment type="caution">
    <text evidence="14">The sequence shown here is derived from an EMBL/GenBank/DDBJ whole genome shotgun (WGS) entry which is preliminary data.</text>
</comment>
<dbReference type="GO" id="GO:0010597">
    <property type="term" value="P:green leaf volatile biosynthetic process"/>
    <property type="evidence" value="ECO:0007669"/>
    <property type="project" value="UniProtKB-ARBA"/>
</dbReference>
<dbReference type="GO" id="GO:0004707">
    <property type="term" value="F:MAP kinase activity"/>
    <property type="evidence" value="ECO:0007669"/>
    <property type="project" value="InterPro"/>
</dbReference>
<dbReference type="FunFam" id="3.30.200.20:FF:000046">
    <property type="entry name" value="Mitogen-activated protein kinase"/>
    <property type="match status" value="1"/>
</dbReference>
<feature type="domain" description="Protein kinase" evidence="11">
    <location>
        <begin position="356"/>
        <end position="659"/>
    </location>
</feature>
<evidence type="ECO:0000256" key="8">
    <source>
        <dbReference type="ARBA" id="ARBA00023016"/>
    </source>
</evidence>
<name>A0A9J5Y096_SOLCO</name>
<dbReference type="SUPFAM" id="SSF46689">
    <property type="entry name" value="Homeodomain-like"/>
    <property type="match status" value="1"/>
</dbReference>
<dbReference type="PROSITE" id="PS01351">
    <property type="entry name" value="MAPK"/>
    <property type="match status" value="1"/>
</dbReference>
<dbReference type="InterPro" id="IPR011009">
    <property type="entry name" value="Kinase-like_dom_sf"/>
</dbReference>
<feature type="domain" description="Myb-like" evidence="12">
    <location>
        <begin position="9"/>
        <end position="61"/>
    </location>
</feature>
<dbReference type="InterPro" id="IPR008271">
    <property type="entry name" value="Ser/Thr_kinase_AS"/>
</dbReference>
<evidence type="ECO:0000259" key="11">
    <source>
        <dbReference type="PROSITE" id="PS50011"/>
    </source>
</evidence>
<evidence type="ECO:0000256" key="3">
    <source>
        <dbReference type="ARBA" id="ARBA00022527"/>
    </source>
</evidence>
<feature type="domain" description="HTH myb-type" evidence="13">
    <location>
        <begin position="9"/>
        <end position="61"/>
    </location>
</feature>
<keyword evidence="4" id="KW-0808">Transferase</keyword>
<dbReference type="InterPro" id="IPR017930">
    <property type="entry name" value="Myb_dom"/>
</dbReference>
<dbReference type="FunFam" id="1.10.10.60:FF:000348">
    <property type="entry name" value="Transcription factor MYB26"/>
    <property type="match status" value="1"/>
</dbReference>
<dbReference type="PROSITE" id="PS51294">
    <property type="entry name" value="HTH_MYB"/>
    <property type="match status" value="2"/>
</dbReference>
<evidence type="ECO:0000259" key="13">
    <source>
        <dbReference type="PROSITE" id="PS51294"/>
    </source>
</evidence>
<dbReference type="GO" id="GO:0010225">
    <property type="term" value="P:response to UV-C"/>
    <property type="evidence" value="ECO:0007669"/>
    <property type="project" value="UniProtKB-ARBA"/>
</dbReference>
<comment type="similarity">
    <text evidence="2">Belongs to the protein kinase superfamily. CMGC Ser/Thr protein kinase family. MAP kinase subfamily.</text>
</comment>
<keyword evidence="15" id="KW-1185">Reference proteome</keyword>
<dbReference type="InterPro" id="IPR009057">
    <property type="entry name" value="Homeodomain-like_sf"/>
</dbReference>
<proteinExistence type="inferred from homology"/>
<dbReference type="Proteomes" id="UP000824120">
    <property type="component" value="Chromosome 8"/>
</dbReference>
<keyword evidence="8" id="KW-0346">Stress response</keyword>
<keyword evidence="5" id="KW-0547">Nucleotide-binding</keyword>
<dbReference type="PROSITE" id="PS00108">
    <property type="entry name" value="PROTEIN_KINASE_ST"/>
    <property type="match status" value="1"/>
</dbReference>
<dbReference type="Gene3D" id="1.10.10.60">
    <property type="entry name" value="Homeodomain-like"/>
    <property type="match status" value="2"/>
</dbReference>
<dbReference type="Pfam" id="PF00249">
    <property type="entry name" value="Myb_DNA-binding"/>
    <property type="match status" value="2"/>
</dbReference>
<dbReference type="Gene3D" id="1.10.510.10">
    <property type="entry name" value="Transferase(Phosphotransferase) domain 1"/>
    <property type="match status" value="1"/>
</dbReference>
<dbReference type="EMBL" id="JACXVP010000008">
    <property type="protein sequence ID" value="KAG5593271.1"/>
    <property type="molecule type" value="Genomic_DNA"/>
</dbReference>